<evidence type="ECO:0000313" key="3">
    <source>
        <dbReference type="Proteomes" id="UP000002334"/>
    </source>
</evidence>
<sequence length="334" mass="36719">MKKISIDPSTGEFIMTLRLLFLVLSVVLTDARASDKPRQWTPAHSASSTTEEPSRSERKNNQNSKKNKPLPLPSDALSYAQEQALPLSGPEIEALSRGADEVRRGRAYQPRTIVPRISTLTVNLSPGASIPILRTAANQTSSLTFSDSTGAPWTLGAPPLNSNHKGFQVSYIPSSALIAVQALRRYDTGNITVYLEGLHVPVVIHLTSGSPQSRAQTQIMDSRLDLRIPQRGPNAKPSAPPDSQIALYNNLLQAFLDGVPPLDAKPLRTRGQVPSTTVWQWGEHLYIRTQSDIRDEFEQTLSSLDGTHLWKLPLTPTVHFSVMGKTEPLIIELE</sequence>
<dbReference type="HOGENOM" id="CLU_058378_0_1_6"/>
<feature type="region of interest" description="Disordered" evidence="1">
    <location>
        <begin position="34"/>
        <end position="74"/>
    </location>
</feature>
<evidence type="ECO:0000313" key="2">
    <source>
        <dbReference type="EMBL" id="ACQ68911.1"/>
    </source>
</evidence>
<keyword evidence="2" id="KW-0614">Plasmid</keyword>
<dbReference type="InterPro" id="IPR022073">
    <property type="entry name" value="T4BSS_DotH_IcmK"/>
</dbReference>
<dbReference type="eggNOG" id="ENOG5032SK2">
    <property type="taxonomic scope" value="Bacteria"/>
</dbReference>
<dbReference type="KEGG" id="hde:HDEF_p0034"/>
<dbReference type="AlphaFoldDB" id="C3M8E0"/>
<dbReference type="Proteomes" id="UP000002334">
    <property type="component" value="Plasmid pHD5AT"/>
</dbReference>
<gene>
    <name evidence="2" type="primary">traN</name>
    <name evidence="2" type="ordered locus">HDEF_p0034</name>
</gene>
<geneLocation type="plasmid" evidence="2 3">
    <name>pHD5AT</name>
</geneLocation>
<keyword evidence="3" id="KW-1185">Reference proteome</keyword>
<evidence type="ECO:0000256" key="1">
    <source>
        <dbReference type="SAM" id="MobiDB-lite"/>
    </source>
</evidence>
<reference evidence="2 3" key="1">
    <citation type="journal article" date="2009" name="Proc. Natl. Acad. Sci. U.S.A.">
        <title>Hamiltonella defensa, genome evolution of protective bacterial endosymbiont from pathogenic ancestors.</title>
        <authorList>
            <person name="Degnan P.H."/>
            <person name="Yu Y."/>
            <person name="Sisneros N."/>
            <person name="Wing R.A."/>
            <person name="Moran N.A."/>
        </authorList>
    </citation>
    <scope>NUCLEOTIDE SEQUENCE [LARGE SCALE GENOMIC DNA]</scope>
    <source>
        <strain evidence="3">5AT</strain>
    </source>
</reference>
<proteinExistence type="predicted"/>
<organism evidence="2 3">
    <name type="scientific">Hamiltonella defensa subsp. Acyrthosiphon pisum (strain 5AT)</name>
    <dbReference type="NCBI Taxonomy" id="572265"/>
    <lineage>
        <taxon>Bacteria</taxon>
        <taxon>Pseudomonadati</taxon>
        <taxon>Pseudomonadota</taxon>
        <taxon>Gammaproteobacteria</taxon>
        <taxon>Enterobacterales</taxon>
        <taxon>Enterobacteriaceae</taxon>
        <taxon>aphid secondary symbionts</taxon>
        <taxon>Candidatus Williamhamiltonella</taxon>
    </lineage>
</organism>
<protein>
    <submittedName>
        <fullName evidence="2">TraN conjugal transfer protein</fullName>
    </submittedName>
</protein>
<dbReference type="EMBL" id="CP001278">
    <property type="protein sequence ID" value="ACQ68911.1"/>
    <property type="molecule type" value="Genomic_DNA"/>
</dbReference>
<accession>C3M8E0</accession>
<name>C3M8E0_HAMD5</name>
<dbReference type="Pfam" id="PF12293">
    <property type="entry name" value="T4BSS_DotH_IcmK"/>
    <property type="match status" value="1"/>
</dbReference>